<reference evidence="2 3" key="1">
    <citation type="journal article" date="2013" name="PLoS Genet.">
        <title>A gene transfer agent and a dynamic repertoire of secretion systems hold the keys to the explosive radiation of the emerging pathogen Bartonella.</title>
        <authorList>
            <person name="Guy L."/>
            <person name="Nystedt B."/>
            <person name="Toft C."/>
            <person name="Zaremba-Niedzwiedzka K."/>
            <person name="Berglund E.C."/>
            <person name="Granberg F."/>
            <person name="Naslund K."/>
            <person name="Eriksson A.S."/>
            <person name="Andersson S.G."/>
        </authorList>
    </citation>
    <scope>NUCLEOTIDE SEQUENCE [LARGE SCALE GENOMIC DNA]</scope>
    <source>
        <strain evidence="2 3">Aust/NH1</strain>
    </source>
</reference>
<organism evidence="2 3">
    <name type="scientific">Bartonella australis (strain Aust/NH1)</name>
    <dbReference type="NCBI Taxonomy" id="1094489"/>
    <lineage>
        <taxon>Bacteria</taxon>
        <taxon>Pseudomonadati</taxon>
        <taxon>Pseudomonadota</taxon>
        <taxon>Alphaproteobacteria</taxon>
        <taxon>Hyphomicrobiales</taxon>
        <taxon>Bartonellaceae</taxon>
        <taxon>Bartonella</taxon>
    </lineage>
</organism>
<gene>
    <name evidence="2" type="ordered locus">BAnh1_02630</name>
</gene>
<dbReference type="HOGENOM" id="CLU_2647166_0_0_5"/>
<protein>
    <submittedName>
        <fullName evidence="2">Putative membrane protein</fullName>
    </submittedName>
</protein>
<keyword evidence="1" id="KW-1133">Transmembrane helix</keyword>
<keyword evidence="1" id="KW-0472">Membrane</keyword>
<dbReference type="AlphaFoldDB" id="M1NS30"/>
<dbReference type="EMBL" id="CP003123">
    <property type="protein sequence ID" value="AGF74148.1"/>
    <property type="molecule type" value="Genomic_DNA"/>
</dbReference>
<sequence>MEEKDRITREKDIQKLNEKEFRLLLDFLGHYEKFKLLTWMLKWIILCFLAFTLAISQFIDAIDNCLTHIKRWLLKL</sequence>
<keyword evidence="1" id="KW-0812">Transmembrane</keyword>
<dbReference type="Proteomes" id="UP000011729">
    <property type="component" value="Chromosome"/>
</dbReference>
<name>M1NS30_BARAA</name>
<evidence type="ECO:0000256" key="1">
    <source>
        <dbReference type="SAM" id="Phobius"/>
    </source>
</evidence>
<evidence type="ECO:0000313" key="2">
    <source>
        <dbReference type="EMBL" id="AGF74148.1"/>
    </source>
</evidence>
<dbReference type="KEGG" id="baus:BAnh1_02630"/>
<accession>M1NS30</accession>
<evidence type="ECO:0000313" key="3">
    <source>
        <dbReference type="Proteomes" id="UP000011729"/>
    </source>
</evidence>
<proteinExistence type="predicted"/>
<keyword evidence="3" id="KW-1185">Reference proteome</keyword>
<dbReference type="OrthoDB" id="7923920at2"/>
<feature type="transmembrane region" description="Helical" evidence="1">
    <location>
        <begin position="40"/>
        <end position="59"/>
    </location>
</feature>